<dbReference type="GeneID" id="39870187"/>
<evidence type="ECO:0000313" key="2">
    <source>
        <dbReference type="EMBL" id="SBS87760.1"/>
    </source>
</evidence>
<dbReference type="EMBL" id="FLQW01001095">
    <property type="protein sequence ID" value="SBS87760.1"/>
    <property type="molecule type" value="Genomic_DNA"/>
</dbReference>
<dbReference type="RefSeq" id="XP_028862887.1">
    <property type="nucleotide sequence ID" value="XM_029006394.1"/>
</dbReference>
<dbReference type="OMA" id="FSNFERH"/>
<dbReference type="Proteomes" id="UP000219813">
    <property type="component" value="Chromosome 12"/>
</dbReference>
<reference evidence="3 5" key="3">
    <citation type="submission" date="2016-06" db="EMBL/GenBank/DDBJ databases">
        <authorList>
            <consortium name="Pathogen Informatics"/>
        </authorList>
    </citation>
    <scope>NUCLEOTIDE SEQUENCE [LARGE SCALE GENOMIC DNA]</scope>
</reference>
<organism evidence="2 4">
    <name type="scientific">Plasmodium malariae</name>
    <dbReference type="NCBI Taxonomy" id="5858"/>
    <lineage>
        <taxon>Eukaryota</taxon>
        <taxon>Sar</taxon>
        <taxon>Alveolata</taxon>
        <taxon>Apicomplexa</taxon>
        <taxon>Aconoidasida</taxon>
        <taxon>Haemosporida</taxon>
        <taxon>Plasmodiidae</taxon>
        <taxon>Plasmodium</taxon>
        <taxon>Plasmodium (Plasmodium)</taxon>
    </lineage>
</organism>
<gene>
    <name evidence="3" type="primary">PmUG01_12019300</name>
    <name evidence="2" type="ORF">PMALA_020480</name>
    <name evidence="3" type="ORF">PMUG01_12019300</name>
</gene>
<name>A0A1A8W995_PLAMA</name>
<feature type="region of interest" description="Disordered" evidence="1">
    <location>
        <begin position="1"/>
        <end position="20"/>
    </location>
</feature>
<protein>
    <submittedName>
        <fullName evidence="2">Inner membrane complex protein, putative</fullName>
    </submittedName>
</protein>
<dbReference type="AlphaFoldDB" id="A0A1A8W995"/>
<keyword evidence="5" id="KW-1185">Reference proteome</keyword>
<evidence type="ECO:0000313" key="5">
    <source>
        <dbReference type="Proteomes" id="UP000219813"/>
    </source>
</evidence>
<proteinExistence type="predicted"/>
<dbReference type="OrthoDB" id="390329at2759"/>
<evidence type="ECO:0000256" key="1">
    <source>
        <dbReference type="SAM" id="MobiDB-lite"/>
    </source>
</evidence>
<sequence length="380" mass="44848">MSKPDKGFEETNDTLPESTGRQYAVEGYTNESIAVPQTKYQEYYTYPNAGVHEYENKKNSSMNISCSGNSFSCKPQNRKVFIRTVDNKRKTSNKKYNSFNNSFCQEYNPYVIYPSNSIQGSNIEDYNYAMPMSDKNAEYKEKYISNNPSRLTYAYLSDDINYSLNGQFMDLDNMHTNVPICIRESFQSNRVNNLMNRMYPMSQDEYNLNNTLPNVVDLKCDVIAKDILRYIRMFIRYIYKVVKLAFAKIKRDLNTKEIYFDPTIPPIHQMDMECEVCRKKYGDILLDAHQKDCISFFEGVDESRTIFSKLWDIINNWLDSKESDKIDVLRSQRSVEQLIQENRKEYEEVYYQMENFPRDENGKIELPQFNDISRQSIVMT</sequence>
<dbReference type="KEGG" id="pmal:PMUG01_12019300"/>
<dbReference type="Proteomes" id="UP000078597">
    <property type="component" value="Unassembled WGS sequence"/>
</dbReference>
<dbReference type="VEuPathDB" id="PlasmoDB:PmUG01_12019300"/>
<reference evidence="2" key="1">
    <citation type="submission" date="2016-05" db="EMBL/GenBank/DDBJ databases">
        <authorList>
            <person name="Lavstsen T."/>
            <person name="Jespersen J.S."/>
        </authorList>
    </citation>
    <scope>NUCLEOTIDE SEQUENCE [LARGE SCALE GENOMIC DNA]</scope>
</reference>
<evidence type="ECO:0000313" key="4">
    <source>
        <dbReference type="Proteomes" id="UP000078597"/>
    </source>
</evidence>
<dbReference type="EMBL" id="LT594633">
    <property type="protein sequence ID" value="SCO93605.1"/>
    <property type="molecule type" value="Genomic_DNA"/>
</dbReference>
<reference evidence="4" key="2">
    <citation type="submission" date="2016-05" db="EMBL/GenBank/DDBJ databases">
        <authorList>
            <person name="Naeem Raeece"/>
        </authorList>
    </citation>
    <scope>NUCLEOTIDE SEQUENCE [LARGE SCALE GENOMIC DNA]</scope>
</reference>
<accession>A0A1A8W995</accession>
<evidence type="ECO:0000313" key="3">
    <source>
        <dbReference type="EMBL" id="SCO93605.1"/>
    </source>
</evidence>